<feature type="region of interest" description="Disordered" evidence="1">
    <location>
        <begin position="54"/>
        <end position="89"/>
    </location>
</feature>
<protein>
    <submittedName>
        <fullName evidence="2">Uncharacterized protein</fullName>
    </submittedName>
</protein>
<accession>A0A1B6KI06</accession>
<gene>
    <name evidence="2" type="ORF">g.1722</name>
</gene>
<evidence type="ECO:0000313" key="2">
    <source>
        <dbReference type="EMBL" id="JAT11079.1"/>
    </source>
</evidence>
<dbReference type="AlphaFoldDB" id="A0A1B6KI06"/>
<feature type="non-terminal residue" evidence="2">
    <location>
        <position position="104"/>
    </location>
</feature>
<name>A0A1B6KI06_9HEMI</name>
<dbReference type="EMBL" id="GEBQ01028898">
    <property type="protein sequence ID" value="JAT11079.1"/>
    <property type="molecule type" value="Transcribed_RNA"/>
</dbReference>
<sequence length="104" mass="11883">NLTYAFTYIKKKKALCVMERESGDTMSAYLGTKNNTLLTLKMNPELDIVPIDPDGVTPKIKEENDLHPKSPKSNEVEVSESDSEHSESLEYNIHEFVQCEYDEK</sequence>
<feature type="non-terminal residue" evidence="2">
    <location>
        <position position="1"/>
    </location>
</feature>
<reference evidence="2" key="1">
    <citation type="submission" date="2015-11" db="EMBL/GenBank/DDBJ databases">
        <title>De novo transcriptome assembly of four potential Pierce s Disease insect vectors from Arizona vineyards.</title>
        <authorList>
            <person name="Tassone E.E."/>
        </authorList>
    </citation>
    <scope>NUCLEOTIDE SEQUENCE</scope>
</reference>
<organism evidence="2">
    <name type="scientific">Graphocephala atropunctata</name>
    <dbReference type="NCBI Taxonomy" id="36148"/>
    <lineage>
        <taxon>Eukaryota</taxon>
        <taxon>Metazoa</taxon>
        <taxon>Ecdysozoa</taxon>
        <taxon>Arthropoda</taxon>
        <taxon>Hexapoda</taxon>
        <taxon>Insecta</taxon>
        <taxon>Pterygota</taxon>
        <taxon>Neoptera</taxon>
        <taxon>Paraneoptera</taxon>
        <taxon>Hemiptera</taxon>
        <taxon>Auchenorrhyncha</taxon>
        <taxon>Membracoidea</taxon>
        <taxon>Cicadellidae</taxon>
        <taxon>Cicadellinae</taxon>
        <taxon>Cicadellini</taxon>
        <taxon>Graphocephala</taxon>
    </lineage>
</organism>
<feature type="compositionally biased region" description="Basic and acidic residues" evidence="1">
    <location>
        <begin position="59"/>
        <end position="75"/>
    </location>
</feature>
<proteinExistence type="predicted"/>
<evidence type="ECO:0000256" key="1">
    <source>
        <dbReference type="SAM" id="MobiDB-lite"/>
    </source>
</evidence>